<proteinExistence type="predicted"/>
<evidence type="ECO:0000313" key="1">
    <source>
        <dbReference type="EMBL" id="HII47743.1"/>
    </source>
</evidence>
<reference evidence="1" key="1">
    <citation type="journal article" date="2020" name="bioRxiv">
        <title>A rank-normalized archaeal taxonomy based on genome phylogeny resolves widespread incomplete and uneven classifications.</title>
        <authorList>
            <person name="Rinke C."/>
            <person name="Chuvochina M."/>
            <person name="Mussig A.J."/>
            <person name="Chaumeil P.-A."/>
            <person name="Waite D.W."/>
            <person name="Whitman W.B."/>
            <person name="Parks D.H."/>
            <person name="Hugenholtz P."/>
        </authorList>
    </citation>
    <scope>NUCLEOTIDE SEQUENCE</scope>
    <source>
        <strain evidence="1">UBA8839</strain>
    </source>
</reference>
<comment type="caution">
    <text evidence="1">The sequence shown here is derived from an EMBL/GenBank/DDBJ whole genome shotgun (WGS) entry which is preliminary data.</text>
</comment>
<sequence length="74" mass="8578">MEKFIIKRLEEINEFLKTYNKLATELRSEEMSLPIINPVEISHTQPLDQLVELLKEGLEKVEVAVEVLLQLLTS</sequence>
<dbReference type="RefSeq" id="WP_011007000.1">
    <property type="nucleotide sequence ID" value="NZ_DUJP01000033.1"/>
</dbReference>
<protein>
    <submittedName>
        <fullName evidence="1">Uncharacterized protein</fullName>
    </submittedName>
</protein>
<evidence type="ECO:0000313" key="2">
    <source>
        <dbReference type="Proteomes" id="UP000651120"/>
    </source>
</evidence>
<dbReference type="Proteomes" id="UP000651120">
    <property type="component" value="Unassembled WGS sequence"/>
</dbReference>
<gene>
    <name evidence="1" type="ORF">HA333_09990</name>
</gene>
<dbReference type="EMBL" id="DUJP01000033">
    <property type="protein sequence ID" value="HII47743.1"/>
    <property type="molecule type" value="Genomic_DNA"/>
</dbReference>
<organism evidence="1 2">
    <name type="scientific">Pyrobaculum aerophilum</name>
    <dbReference type="NCBI Taxonomy" id="13773"/>
    <lineage>
        <taxon>Archaea</taxon>
        <taxon>Thermoproteota</taxon>
        <taxon>Thermoprotei</taxon>
        <taxon>Thermoproteales</taxon>
        <taxon>Thermoproteaceae</taxon>
        <taxon>Pyrobaculum</taxon>
    </lineage>
</organism>
<name>A0A832WGZ9_9CREN</name>
<accession>A0A832WGZ9</accession>
<dbReference type="AlphaFoldDB" id="A0A832WGZ9"/>
<dbReference type="GeneID" id="1464744"/>